<feature type="binding site" evidence="7">
    <location>
        <position position="137"/>
    </location>
    <ligand>
        <name>Zn(2+)</name>
        <dbReference type="ChEBI" id="CHEBI:29105"/>
    </ligand>
</feature>
<evidence type="ECO:0000259" key="9">
    <source>
        <dbReference type="Pfam" id="PF02748"/>
    </source>
</evidence>
<dbReference type="GeneID" id="95967615"/>
<dbReference type="RefSeq" id="WP_393970655.1">
    <property type="nucleotide sequence ID" value="NZ_CP133772.1"/>
</dbReference>
<evidence type="ECO:0000256" key="6">
    <source>
        <dbReference type="ARBA" id="ARBA00022975"/>
    </source>
</evidence>
<protein>
    <recommendedName>
        <fullName evidence="3 7">Aspartate carbamoyltransferase regulatory chain</fullName>
    </recommendedName>
</protein>
<evidence type="ECO:0000259" key="8">
    <source>
        <dbReference type="Pfam" id="PF01948"/>
    </source>
</evidence>
<accession>A0AAX4NGB2</accession>
<dbReference type="Proteomes" id="UP001451606">
    <property type="component" value="Chromosome"/>
</dbReference>
<feature type="binding site" evidence="7">
    <location>
        <position position="113"/>
    </location>
    <ligand>
        <name>Zn(2+)</name>
        <dbReference type="ChEBI" id="CHEBI:29105"/>
    </ligand>
</feature>
<dbReference type="InterPro" id="IPR036793">
    <property type="entry name" value="Asp_carbatrfase_reg_N_sf"/>
</dbReference>
<evidence type="ECO:0000313" key="11">
    <source>
        <dbReference type="Proteomes" id="UP001451606"/>
    </source>
</evidence>
<dbReference type="KEGG" id="omr:OXIME_000880"/>
<keyword evidence="4 7" id="KW-0479">Metal-binding</keyword>
<feature type="binding site" evidence="7">
    <location>
        <position position="140"/>
    </location>
    <ligand>
        <name>Zn(2+)</name>
        <dbReference type="ChEBI" id="CHEBI:29105"/>
    </ligand>
</feature>
<dbReference type="InterPro" id="IPR002801">
    <property type="entry name" value="Asp_carbamoylTrfase_reg"/>
</dbReference>
<dbReference type="GO" id="GO:0046872">
    <property type="term" value="F:metal ion binding"/>
    <property type="evidence" value="ECO:0007669"/>
    <property type="project" value="UniProtKB-KW"/>
</dbReference>
<dbReference type="Pfam" id="PF01948">
    <property type="entry name" value="PyrI"/>
    <property type="match status" value="1"/>
</dbReference>
<feature type="binding site" evidence="7">
    <location>
        <position position="108"/>
    </location>
    <ligand>
        <name>Zn(2+)</name>
        <dbReference type="ChEBI" id="CHEBI:29105"/>
    </ligand>
</feature>
<keyword evidence="6 7" id="KW-0665">Pyrimidine biosynthesis</keyword>
<evidence type="ECO:0000256" key="3">
    <source>
        <dbReference type="ARBA" id="ARBA00021764"/>
    </source>
</evidence>
<evidence type="ECO:0000313" key="10">
    <source>
        <dbReference type="EMBL" id="WYY00314.1"/>
    </source>
</evidence>
<dbReference type="NCBIfam" id="TIGR00240">
    <property type="entry name" value="ATCase_reg"/>
    <property type="match status" value="1"/>
</dbReference>
<feature type="domain" description="Aspartate carbamoyltransferase regulatory subunit N-terminal" evidence="8">
    <location>
        <begin position="5"/>
        <end position="96"/>
    </location>
</feature>
<keyword evidence="11" id="KW-1185">Reference proteome</keyword>
<dbReference type="InterPro" id="IPR020542">
    <property type="entry name" value="Asp_carbamoyltrfase_reg_C"/>
</dbReference>
<dbReference type="GO" id="GO:0016740">
    <property type="term" value="F:transferase activity"/>
    <property type="evidence" value="ECO:0007669"/>
    <property type="project" value="UniProtKB-KW"/>
</dbReference>
<dbReference type="PANTHER" id="PTHR35805">
    <property type="entry name" value="ASPARTATE CARBAMOYLTRANSFERASE REGULATORY CHAIN"/>
    <property type="match status" value="1"/>
</dbReference>
<comment type="similarity">
    <text evidence="2 7">Belongs to the PyrI family.</text>
</comment>
<name>A0AAX4NGB2_9ARCH</name>
<keyword evidence="10" id="KW-0808">Transferase</keyword>
<dbReference type="SUPFAM" id="SSF57825">
    <property type="entry name" value="Aspartate carbamoyltransferase, Regulatory-chain, C-terminal domain"/>
    <property type="match status" value="1"/>
</dbReference>
<dbReference type="EMBL" id="CP133772">
    <property type="protein sequence ID" value="WYY00314.1"/>
    <property type="molecule type" value="Genomic_DNA"/>
</dbReference>
<dbReference type="Gene3D" id="2.30.30.20">
    <property type="entry name" value="Aspartate carbamoyltransferase regulatory subunit, C-terminal domain"/>
    <property type="match status" value="1"/>
</dbReference>
<dbReference type="InterPro" id="IPR020545">
    <property type="entry name" value="Asp_carbamoyltransf_reg_N"/>
</dbReference>
<organism evidence="10 11">
    <name type="scientific">Oxyplasma meridianum</name>
    <dbReference type="NCBI Taxonomy" id="3073602"/>
    <lineage>
        <taxon>Archaea</taxon>
        <taxon>Methanobacteriati</taxon>
        <taxon>Thermoplasmatota</taxon>
        <taxon>Thermoplasmata</taxon>
        <taxon>Thermoplasmatales</taxon>
        <taxon>Thermoplasmataceae</taxon>
        <taxon>Oxyplasma</taxon>
    </lineage>
</organism>
<proteinExistence type="inferred from homology"/>
<dbReference type="PANTHER" id="PTHR35805:SF1">
    <property type="entry name" value="ASPARTATE CARBAMOYLTRANSFERASE REGULATORY CHAIN"/>
    <property type="match status" value="1"/>
</dbReference>
<evidence type="ECO:0000256" key="4">
    <source>
        <dbReference type="ARBA" id="ARBA00022723"/>
    </source>
</evidence>
<reference evidence="10 11" key="1">
    <citation type="submission" date="2023-09" db="EMBL/GenBank/DDBJ databases">
        <authorList>
            <person name="Golyshina O.V."/>
            <person name="Lunev E.A."/>
            <person name="Bargiela R."/>
            <person name="Gaines M.C."/>
            <person name="Daum B."/>
            <person name="Bale N.J."/>
            <person name="Koenen M."/>
            <person name="Sinninghe Damst J.S."/>
            <person name="Yakimov M."/>
            <person name="Golyshin P.N."/>
        </authorList>
    </citation>
    <scope>NUCLEOTIDE SEQUENCE [LARGE SCALE GENOMIC DNA]</scope>
    <source>
        <strain evidence="10 11">M1</strain>
    </source>
</reference>
<evidence type="ECO:0000256" key="2">
    <source>
        <dbReference type="ARBA" id="ARBA00010498"/>
    </source>
</evidence>
<dbReference type="InterPro" id="IPR036792">
    <property type="entry name" value="Asp_carbatrfase_reg_C_sf"/>
</dbReference>
<evidence type="ECO:0000256" key="5">
    <source>
        <dbReference type="ARBA" id="ARBA00022833"/>
    </source>
</evidence>
<gene>
    <name evidence="7 10" type="primary">pyrI</name>
    <name evidence="10" type="ORF">OXIME_000880</name>
</gene>
<evidence type="ECO:0000256" key="7">
    <source>
        <dbReference type="HAMAP-Rule" id="MF_00002"/>
    </source>
</evidence>
<dbReference type="Gene3D" id="3.30.70.140">
    <property type="entry name" value="Aspartate carbamoyltransferase regulatory subunit, N-terminal domain"/>
    <property type="match status" value="1"/>
</dbReference>
<sequence length="153" mass="17265">MEQTLKISKIREGTVIDHIPAGKAIKVLAILKIDEKGSQTVSVGIRVPSGRIGSKDVVKIEGRYLERFEVDKISLIAPEASISIVKNYEVVEKFRVDLPERVTGIIKCSNRNCITNSKEPVPSEFYVSSKKPLVLRCYYCERNMQEKDILNNL</sequence>
<keyword evidence="5 7" id="KW-0862">Zinc</keyword>
<dbReference type="GO" id="GO:0006221">
    <property type="term" value="P:pyrimidine nucleotide biosynthetic process"/>
    <property type="evidence" value="ECO:0007669"/>
    <property type="project" value="UniProtKB-UniRule"/>
</dbReference>
<comment type="function">
    <text evidence="1 7">Involved in allosteric regulation of aspartate carbamoyltransferase.</text>
</comment>
<dbReference type="GO" id="GO:0009347">
    <property type="term" value="C:aspartate carbamoyltransferase complex"/>
    <property type="evidence" value="ECO:0007669"/>
    <property type="project" value="InterPro"/>
</dbReference>
<dbReference type="HAMAP" id="MF_00002">
    <property type="entry name" value="Asp_carb_tr_reg"/>
    <property type="match status" value="1"/>
</dbReference>
<comment type="subunit">
    <text evidence="7">Contains catalytic and regulatory chains.</text>
</comment>
<comment type="cofactor">
    <cofactor evidence="7">
        <name>Zn(2+)</name>
        <dbReference type="ChEBI" id="CHEBI:29105"/>
    </cofactor>
    <text evidence="7">Binds 1 zinc ion per subunit.</text>
</comment>
<dbReference type="SUPFAM" id="SSF54893">
    <property type="entry name" value="Aspartate carbamoyltransferase, Regulatory-chain, N-terminal domain"/>
    <property type="match status" value="1"/>
</dbReference>
<dbReference type="AlphaFoldDB" id="A0AAX4NGB2"/>
<dbReference type="Pfam" id="PF02748">
    <property type="entry name" value="PyrI_C"/>
    <property type="match status" value="1"/>
</dbReference>
<evidence type="ECO:0000256" key="1">
    <source>
        <dbReference type="ARBA" id="ARBA00002565"/>
    </source>
</evidence>
<feature type="domain" description="Aspartate carbamoyltransferase regulatory subunit C-terminal" evidence="9">
    <location>
        <begin position="101"/>
        <end position="149"/>
    </location>
</feature>
<dbReference type="GO" id="GO:0006207">
    <property type="term" value="P:'de novo' pyrimidine nucleobase biosynthetic process"/>
    <property type="evidence" value="ECO:0007669"/>
    <property type="project" value="InterPro"/>
</dbReference>